<dbReference type="EC" id="2.7.8.7" evidence="8"/>
<dbReference type="Proteomes" id="UP000075670">
    <property type="component" value="Unassembled WGS sequence"/>
</dbReference>
<comment type="caution">
    <text evidence="10">The sequence shown here is derived from an EMBL/GenBank/DDBJ whole genome shotgun (WGS) entry which is preliminary data.</text>
</comment>
<dbReference type="HAMAP" id="MF_00101">
    <property type="entry name" value="AcpS"/>
    <property type="match status" value="1"/>
</dbReference>
<proteinExistence type="inferred from homology"/>
<evidence type="ECO:0000256" key="6">
    <source>
        <dbReference type="ARBA" id="ARBA00023098"/>
    </source>
</evidence>
<feature type="domain" description="4'-phosphopantetheinyl transferase" evidence="9">
    <location>
        <begin position="3"/>
        <end position="99"/>
    </location>
</feature>
<organism evidence="10 11">
    <name type="scientific">Moorella mulderi DSM 14980</name>
    <dbReference type="NCBI Taxonomy" id="1122241"/>
    <lineage>
        <taxon>Bacteria</taxon>
        <taxon>Bacillati</taxon>
        <taxon>Bacillota</taxon>
        <taxon>Clostridia</taxon>
        <taxon>Neomoorellales</taxon>
        <taxon>Neomoorellaceae</taxon>
        <taxon>Neomoorella</taxon>
    </lineage>
</organism>
<dbReference type="GO" id="GO:0006633">
    <property type="term" value="P:fatty acid biosynthetic process"/>
    <property type="evidence" value="ECO:0007669"/>
    <property type="project" value="UniProtKB-UniRule"/>
</dbReference>
<comment type="cofactor">
    <cofactor evidence="8">
        <name>Mg(2+)</name>
        <dbReference type="ChEBI" id="CHEBI:18420"/>
    </cofactor>
</comment>
<dbReference type="OrthoDB" id="517356at2"/>
<keyword evidence="8" id="KW-0963">Cytoplasm</keyword>
<evidence type="ECO:0000313" key="10">
    <source>
        <dbReference type="EMBL" id="KYH33409.1"/>
    </source>
</evidence>
<dbReference type="InterPro" id="IPR008278">
    <property type="entry name" value="4-PPantetheinyl_Trfase_dom"/>
</dbReference>
<evidence type="ECO:0000256" key="8">
    <source>
        <dbReference type="HAMAP-Rule" id="MF_00101"/>
    </source>
</evidence>
<keyword evidence="5 8" id="KW-0460">Magnesium</keyword>
<evidence type="ECO:0000256" key="2">
    <source>
        <dbReference type="ARBA" id="ARBA00022679"/>
    </source>
</evidence>
<evidence type="ECO:0000259" key="9">
    <source>
        <dbReference type="Pfam" id="PF01648"/>
    </source>
</evidence>
<evidence type="ECO:0000256" key="1">
    <source>
        <dbReference type="ARBA" id="ARBA00022516"/>
    </source>
</evidence>
<dbReference type="GO" id="GO:0005737">
    <property type="term" value="C:cytoplasm"/>
    <property type="evidence" value="ECO:0007669"/>
    <property type="project" value="UniProtKB-SubCell"/>
</dbReference>
<dbReference type="InterPro" id="IPR004568">
    <property type="entry name" value="Ppantetheine-prot_Trfase_dom"/>
</dbReference>
<dbReference type="AlphaFoldDB" id="A0A151B0G1"/>
<evidence type="ECO:0000256" key="3">
    <source>
        <dbReference type="ARBA" id="ARBA00022723"/>
    </source>
</evidence>
<evidence type="ECO:0000256" key="4">
    <source>
        <dbReference type="ARBA" id="ARBA00022832"/>
    </source>
</evidence>
<dbReference type="NCBIfam" id="TIGR00556">
    <property type="entry name" value="pantethn_trn"/>
    <property type="match status" value="1"/>
</dbReference>
<dbReference type="SUPFAM" id="SSF56214">
    <property type="entry name" value="4'-phosphopantetheinyl transferase"/>
    <property type="match status" value="1"/>
</dbReference>
<comment type="catalytic activity">
    <reaction evidence="8">
        <text>apo-[ACP] + CoA = holo-[ACP] + adenosine 3',5'-bisphosphate + H(+)</text>
        <dbReference type="Rhea" id="RHEA:12068"/>
        <dbReference type="Rhea" id="RHEA-COMP:9685"/>
        <dbReference type="Rhea" id="RHEA-COMP:9690"/>
        <dbReference type="ChEBI" id="CHEBI:15378"/>
        <dbReference type="ChEBI" id="CHEBI:29999"/>
        <dbReference type="ChEBI" id="CHEBI:57287"/>
        <dbReference type="ChEBI" id="CHEBI:58343"/>
        <dbReference type="ChEBI" id="CHEBI:64479"/>
        <dbReference type="EC" id="2.7.8.7"/>
    </reaction>
</comment>
<keyword evidence="7 8" id="KW-0275">Fatty acid biosynthesis</keyword>
<feature type="binding site" evidence="8">
    <location>
        <position position="55"/>
    </location>
    <ligand>
        <name>Mg(2+)</name>
        <dbReference type="ChEBI" id="CHEBI:18420"/>
    </ligand>
</feature>
<comment type="similarity">
    <text evidence="8">Belongs to the P-Pant transferase superfamily. AcpS family.</text>
</comment>
<name>A0A151B0G1_9FIRM</name>
<keyword evidence="11" id="KW-1185">Reference proteome</keyword>
<accession>A0A151B0G1</accession>
<dbReference type="GO" id="GO:0008897">
    <property type="term" value="F:holo-[acyl-carrier-protein] synthase activity"/>
    <property type="evidence" value="ECO:0007669"/>
    <property type="project" value="UniProtKB-UniRule"/>
</dbReference>
<evidence type="ECO:0000256" key="5">
    <source>
        <dbReference type="ARBA" id="ARBA00022842"/>
    </source>
</evidence>
<dbReference type="RefSeq" id="WP_064774280.1">
    <property type="nucleotide sequence ID" value="NZ_LTBC01000001.1"/>
</dbReference>
<protein>
    <recommendedName>
        <fullName evidence="8">Holo-[acyl-carrier-protein] synthase</fullName>
        <shortName evidence="8">Holo-ACP synthase</shortName>
        <ecNumber evidence="8">2.7.8.7</ecNumber>
    </recommendedName>
    <alternativeName>
        <fullName evidence="8">4'-phosphopantetheinyl transferase AcpS</fullName>
    </alternativeName>
</protein>
<reference evidence="10 11" key="1">
    <citation type="submission" date="2016-02" db="EMBL/GenBank/DDBJ databases">
        <title>Genome sequence of Moorella mulderi DSM 14980.</title>
        <authorList>
            <person name="Poehlein A."/>
            <person name="Daniel R."/>
        </authorList>
    </citation>
    <scope>NUCLEOTIDE SEQUENCE [LARGE SCALE GENOMIC DNA]</scope>
    <source>
        <strain evidence="10 11">DSM 14980</strain>
    </source>
</reference>
<feature type="binding site" evidence="8">
    <location>
        <position position="7"/>
    </location>
    <ligand>
        <name>Mg(2+)</name>
        <dbReference type="ChEBI" id="CHEBI:18420"/>
    </ligand>
</feature>
<keyword evidence="3 8" id="KW-0479">Metal-binding</keyword>
<gene>
    <name evidence="8 10" type="primary">acpS</name>
    <name evidence="10" type="ORF">MOMUL_01100</name>
</gene>
<dbReference type="Pfam" id="PF01648">
    <property type="entry name" value="ACPS"/>
    <property type="match status" value="1"/>
</dbReference>
<dbReference type="NCBIfam" id="TIGR00516">
    <property type="entry name" value="acpS"/>
    <property type="match status" value="1"/>
</dbReference>
<evidence type="ECO:0000256" key="7">
    <source>
        <dbReference type="ARBA" id="ARBA00023160"/>
    </source>
</evidence>
<keyword evidence="6 8" id="KW-0443">Lipid metabolism</keyword>
<sequence>MASLGIDIIEIERLERALKRHPRLLARLFTAAEQEYCSSRHRPGASLAARFAAKEAVMKALGVGLGSCSFRDIEISREEGGRPRVVLYGRARELAREVGAGTIIVSLSHCQAYATAVALALEE</sequence>
<comment type="subcellular location">
    <subcellularLocation>
        <location evidence="8">Cytoplasm</location>
    </subcellularLocation>
</comment>
<keyword evidence="4 8" id="KW-0276">Fatty acid metabolism</keyword>
<dbReference type="InterPro" id="IPR037143">
    <property type="entry name" value="4-PPantetheinyl_Trfase_dom_sf"/>
</dbReference>
<comment type="function">
    <text evidence="8">Transfers the 4'-phosphopantetheine moiety from coenzyme A to a Ser of acyl-carrier-protein.</text>
</comment>
<keyword evidence="2 8" id="KW-0808">Transferase</keyword>
<evidence type="ECO:0000313" key="11">
    <source>
        <dbReference type="Proteomes" id="UP000075670"/>
    </source>
</evidence>
<dbReference type="GO" id="GO:0000287">
    <property type="term" value="F:magnesium ion binding"/>
    <property type="evidence" value="ECO:0007669"/>
    <property type="project" value="UniProtKB-UniRule"/>
</dbReference>
<dbReference type="InterPro" id="IPR002582">
    <property type="entry name" value="ACPS"/>
</dbReference>
<keyword evidence="1 8" id="KW-0444">Lipid biosynthesis</keyword>
<dbReference type="PATRIC" id="fig|1122241.3.peg.123"/>
<dbReference type="EMBL" id="LTBC01000001">
    <property type="protein sequence ID" value="KYH33409.1"/>
    <property type="molecule type" value="Genomic_DNA"/>
</dbReference>
<dbReference type="Gene3D" id="3.90.470.20">
    <property type="entry name" value="4'-phosphopantetheinyl transferase domain"/>
    <property type="match status" value="1"/>
</dbReference>